<evidence type="ECO:0000313" key="1">
    <source>
        <dbReference type="EMBL" id="ELU37718.1"/>
    </source>
</evidence>
<proteinExistence type="predicted"/>
<comment type="caution">
    <text evidence="1">The sequence shown here is derived from an EMBL/GenBank/DDBJ whole genome shotgun (WGS) entry which is preliminary data.</text>
</comment>
<dbReference type="AlphaFoldDB" id="L8WLL6"/>
<evidence type="ECO:0000313" key="2">
    <source>
        <dbReference type="Proteomes" id="UP000011668"/>
    </source>
</evidence>
<reference evidence="1 2" key="1">
    <citation type="journal article" date="2013" name="Nat. Commun.">
        <title>The evolution and pathogenic mechanisms of the rice sheath blight pathogen.</title>
        <authorList>
            <person name="Zheng A."/>
            <person name="Lin R."/>
            <person name="Xu L."/>
            <person name="Qin P."/>
            <person name="Tang C."/>
            <person name="Ai P."/>
            <person name="Zhang D."/>
            <person name="Liu Y."/>
            <person name="Sun Z."/>
            <person name="Feng H."/>
            <person name="Wang Y."/>
            <person name="Chen Y."/>
            <person name="Liang X."/>
            <person name="Fu R."/>
            <person name="Li Q."/>
            <person name="Zhang J."/>
            <person name="Yu X."/>
            <person name="Xie Z."/>
            <person name="Ding L."/>
            <person name="Guan P."/>
            <person name="Tang J."/>
            <person name="Liang Y."/>
            <person name="Wang S."/>
            <person name="Deng Q."/>
            <person name="Li S."/>
            <person name="Zhu J."/>
            <person name="Wang L."/>
            <person name="Liu H."/>
            <person name="Li P."/>
        </authorList>
    </citation>
    <scope>NUCLEOTIDE SEQUENCE [LARGE SCALE GENOMIC DNA]</scope>
    <source>
        <strain evidence="2">AG-1 IA</strain>
    </source>
</reference>
<protein>
    <submittedName>
        <fullName evidence="1">Uncharacterized protein</fullName>
    </submittedName>
</protein>
<sequence>MLSFTIASPEMSRMSAGTVCKVGERREIVSPGTRSEDNFVCPVRIEASVFGPLVSRKQGGRHTFTIDLDAYIAPKPTHLSHLCDCLFRFDQSRHDRQT</sequence>
<keyword evidence="2" id="KW-1185">Reference proteome</keyword>
<name>L8WLL6_THACA</name>
<accession>L8WLL6</accession>
<gene>
    <name evidence="1" type="ORF">AG1IA_08255</name>
</gene>
<dbReference type="EMBL" id="AFRT01002489">
    <property type="protein sequence ID" value="ELU37718.1"/>
    <property type="molecule type" value="Genomic_DNA"/>
</dbReference>
<organism evidence="1 2">
    <name type="scientific">Thanatephorus cucumeris (strain AG1-IA)</name>
    <name type="common">Rice sheath blight fungus</name>
    <name type="synonym">Rhizoctonia solani</name>
    <dbReference type="NCBI Taxonomy" id="983506"/>
    <lineage>
        <taxon>Eukaryota</taxon>
        <taxon>Fungi</taxon>
        <taxon>Dikarya</taxon>
        <taxon>Basidiomycota</taxon>
        <taxon>Agaricomycotina</taxon>
        <taxon>Agaricomycetes</taxon>
        <taxon>Cantharellales</taxon>
        <taxon>Ceratobasidiaceae</taxon>
        <taxon>Rhizoctonia</taxon>
        <taxon>Rhizoctonia solani AG-1</taxon>
    </lineage>
</organism>
<dbReference type="Proteomes" id="UP000011668">
    <property type="component" value="Unassembled WGS sequence"/>
</dbReference>
<dbReference type="HOGENOM" id="CLU_2335091_0_0_1"/>